<evidence type="ECO:0000313" key="1">
    <source>
        <dbReference type="EMBL" id="KAH3851623.1"/>
    </source>
</evidence>
<protein>
    <submittedName>
        <fullName evidence="1">Uncharacterized protein</fullName>
    </submittedName>
</protein>
<organism evidence="1 2">
    <name type="scientific">Dreissena polymorpha</name>
    <name type="common">Zebra mussel</name>
    <name type="synonym">Mytilus polymorpha</name>
    <dbReference type="NCBI Taxonomy" id="45954"/>
    <lineage>
        <taxon>Eukaryota</taxon>
        <taxon>Metazoa</taxon>
        <taxon>Spiralia</taxon>
        <taxon>Lophotrochozoa</taxon>
        <taxon>Mollusca</taxon>
        <taxon>Bivalvia</taxon>
        <taxon>Autobranchia</taxon>
        <taxon>Heteroconchia</taxon>
        <taxon>Euheterodonta</taxon>
        <taxon>Imparidentia</taxon>
        <taxon>Neoheterodontei</taxon>
        <taxon>Myida</taxon>
        <taxon>Dreissenoidea</taxon>
        <taxon>Dreissenidae</taxon>
        <taxon>Dreissena</taxon>
    </lineage>
</organism>
<dbReference type="Proteomes" id="UP000828390">
    <property type="component" value="Unassembled WGS sequence"/>
</dbReference>
<comment type="caution">
    <text evidence="1">The sequence shown here is derived from an EMBL/GenBank/DDBJ whole genome shotgun (WGS) entry which is preliminary data.</text>
</comment>
<keyword evidence="2" id="KW-1185">Reference proteome</keyword>
<reference evidence="1" key="1">
    <citation type="journal article" date="2019" name="bioRxiv">
        <title>The Genome of the Zebra Mussel, Dreissena polymorpha: A Resource for Invasive Species Research.</title>
        <authorList>
            <person name="McCartney M.A."/>
            <person name="Auch B."/>
            <person name="Kono T."/>
            <person name="Mallez S."/>
            <person name="Zhang Y."/>
            <person name="Obille A."/>
            <person name="Becker A."/>
            <person name="Abrahante J.E."/>
            <person name="Garbe J."/>
            <person name="Badalamenti J.P."/>
            <person name="Herman A."/>
            <person name="Mangelson H."/>
            <person name="Liachko I."/>
            <person name="Sullivan S."/>
            <person name="Sone E.D."/>
            <person name="Koren S."/>
            <person name="Silverstein K.A.T."/>
            <person name="Beckman K.B."/>
            <person name="Gohl D.M."/>
        </authorList>
    </citation>
    <scope>NUCLEOTIDE SEQUENCE</scope>
    <source>
        <strain evidence="1">Duluth1</strain>
        <tissue evidence="1">Whole animal</tissue>
    </source>
</reference>
<name>A0A9D4R2D4_DREPO</name>
<accession>A0A9D4R2D4</accession>
<dbReference type="AlphaFoldDB" id="A0A9D4R2D4"/>
<sequence>MATISHEAYLTEKYGIEEESRLIYGINRLLIQSEKLTTTAQRFDGNQQSWIKFTLDQQAIYCLNLPRGISYGRIR</sequence>
<gene>
    <name evidence="1" type="ORF">DPMN_094105</name>
</gene>
<proteinExistence type="predicted"/>
<evidence type="ECO:0000313" key="2">
    <source>
        <dbReference type="Proteomes" id="UP000828390"/>
    </source>
</evidence>
<reference evidence="1" key="2">
    <citation type="submission" date="2020-11" db="EMBL/GenBank/DDBJ databases">
        <authorList>
            <person name="McCartney M.A."/>
            <person name="Auch B."/>
            <person name="Kono T."/>
            <person name="Mallez S."/>
            <person name="Becker A."/>
            <person name="Gohl D.M."/>
            <person name="Silverstein K.A.T."/>
            <person name="Koren S."/>
            <person name="Bechman K.B."/>
            <person name="Herman A."/>
            <person name="Abrahante J.E."/>
            <person name="Garbe J."/>
        </authorList>
    </citation>
    <scope>NUCLEOTIDE SEQUENCE</scope>
    <source>
        <strain evidence="1">Duluth1</strain>
        <tissue evidence="1">Whole animal</tissue>
    </source>
</reference>
<dbReference type="EMBL" id="JAIWYP010000003">
    <property type="protein sequence ID" value="KAH3851623.1"/>
    <property type="molecule type" value="Genomic_DNA"/>
</dbReference>